<sequence>MAFSISVQPVVIGIAVIVAINFFISLGKSNVMKKSYIIISTILSLVGIIGIIFTRIHLISSLNKNIGNVQLPIDSGEFITWAINKFDFFAAISISATCIVIIFLCYLLFTNKKDSIVLSNISSFVNIFRIIIFLFAVWYSMETINKFFDLGSYILALAIFGIFVLYIPLVAKRIMTNEK</sequence>
<dbReference type="AlphaFoldDB" id="A0A6I6DBI9"/>
<dbReference type="RefSeq" id="WP_156202744.1">
    <property type="nucleotide sequence ID" value="NZ_CP046457.1"/>
</dbReference>
<dbReference type="EMBL" id="CP046457">
    <property type="protein sequence ID" value="QGT98785.1"/>
    <property type="molecule type" value="Genomic_DNA"/>
</dbReference>
<evidence type="ECO:0000256" key="1">
    <source>
        <dbReference type="SAM" id="Phobius"/>
    </source>
</evidence>
<keyword evidence="1" id="KW-1133">Transmembrane helix</keyword>
<feature type="transmembrane region" description="Helical" evidence="1">
    <location>
        <begin position="36"/>
        <end position="58"/>
    </location>
</feature>
<evidence type="ECO:0000313" key="2">
    <source>
        <dbReference type="EMBL" id="QGT98785.1"/>
    </source>
</evidence>
<gene>
    <name evidence="2" type="ORF">SYNTR_0192</name>
</gene>
<evidence type="ECO:0000313" key="3">
    <source>
        <dbReference type="Proteomes" id="UP000426444"/>
    </source>
</evidence>
<organism evidence="2 3">
    <name type="scientific">Candidatus Syntrophocurvum alkaliphilum</name>
    <dbReference type="NCBI Taxonomy" id="2293317"/>
    <lineage>
        <taxon>Bacteria</taxon>
        <taxon>Bacillati</taxon>
        <taxon>Bacillota</taxon>
        <taxon>Clostridia</taxon>
        <taxon>Eubacteriales</taxon>
        <taxon>Syntrophomonadaceae</taxon>
        <taxon>Candidatus Syntrophocurvum</taxon>
    </lineage>
</organism>
<accession>A0A6I6DBI9</accession>
<name>A0A6I6DBI9_9FIRM</name>
<protein>
    <submittedName>
        <fullName evidence="2">Uncharacterized protein</fullName>
    </submittedName>
</protein>
<feature type="transmembrane region" description="Helical" evidence="1">
    <location>
        <begin position="153"/>
        <end position="171"/>
    </location>
</feature>
<feature type="transmembrane region" description="Helical" evidence="1">
    <location>
        <begin position="88"/>
        <end position="109"/>
    </location>
</feature>
<keyword evidence="3" id="KW-1185">Reference proteome</keyword>
<proteinExistence type="predicted"/>
<reference evidence="3" key="1">
    <citation type="journal article" date="2019" name="Microbiology">
        <title>Complete Genome Sequence of an Uncultured Bacterium of the Candidate Phylum Bipolaricaulota.</title>
        <authorList>
            <person name="Kadnikov V.V."/>
            <person name="Mardanov A.V."/>
            <person name="Beletsky A.V."/>
            <person name="Frank Y.A."/>
            <person name="Karnachuk O.V."/>
            <person name="Ravin N.V."/>
        </authorList>
    </citation>
    <scope>NUCLEOTIDE SEQUENCE [LARGE SCALE GENOMIC DNA]</scope>
</reference>
<dbReference type="Proteomes" id="UP000426444">
    <property type="component" value="Chromosome"/>
</dbReference>
<dbReference type="KEGG" id="salq:SYNTR_0192"/>
<feature type="transmembrane region" description="Helical" evidence="1">
    <location>
        <begin position="6"/>
        <end position="24"/>
    </location>
</feature>
<dbReference type="OrthoDB" id="2082852at2"/>
<keyword evidence="1" id="KW-0812">Transmembrane</keyword>
<feature type="transmembrane region" description="Helical" evidence="1">
    <location>
        <begin position="121"/>
        <end position="141"/>
    </location>
</feature>
<keyword evidence="1" id="KW-0472">Membrane</keyword>